<proteinExistence type="predicted"/>
<sequence>MNSESLAVQNFLSGRAERSGKWKSLLKSDPRRVVRALTLTGFSAESIDGDTPWDAQHILLELEDVSKNAKGEVWKRLVNAGLIGALCDNVVKMGQVGVMHDPSTPRPSKEELQRLQKQLPSPWYYPLAVICSGLDNCATPPGATEMRVAEDLKKHWHSVTERVWSDPSNSLEARATFERSVVAQIVGRVLTAIDPSLIEVLMDKKDRTFAVCMRNWLYSEGHMDCYLNASVLLPFLDQGSPFYTPPSWKPYLERHPMPSAEVLLPRMIEGASRHPEASAKKRNTEQTAAAIVAASAKHLALPETALTILDLSLEVDLVRALVDQAKTAFPALPRAAYKSESLWEGVVRAMRRAALAKKRKEKDYEVIMLVLSWCAKVSKRVQEEGAKTVDKLIYAWTTAGLLDVLEESLDFYVDQTSGGLGLVMILHELIESIPKLSAKTTTALRAQFPRPHLVTQLKQAVGNVDDDPLFYQREIMKIDSGEQSPAAPSGLWKHGALEMVESLTALLGSSGQCARRGCAKPATGPPCHVERCEGTRYCSTACMEGCVCPLRDPSSRLTLNRDWNQHWEVCCDGDYKRIIERNNAILDMNRYGTV</sequence>
<dbReference type="EMBL" id="MNAD01000773">
    <property type="protein sequence ID" value="OJT10523.1"/>
    <property type="molecule type" value="Genomic_DNA"/>
</dbReference>
<name>A0A1M2VSF1_TRAPU</name>
<comment type="caution">
    <text evidence="1">The sequence shown here is derived from an EMBL/GenBank/DDBJ whole genome shotgun (WGS) entry which is preliminary data.</text>
</comment>
<dbReference type="OrthoDB" id="432970at2759"/>
<dbReference type="OMA" id="HVERCEG"/>
<organism evidence="1 2">
    <name type="scientific">Trametes pubescens</name>
    <name type="common">White-rot fungus</name>
    <dbReference type="NCBI Taxonomy" id="154538"/>
    <lineage>
        <taxon>Eukaryota</taxon>
        <taxon>Fungi</taxon>
        <taxon>Dikarya</taxon>
        <taxon>Basidiomycota</taxon>
        <taxon>Agaricomycotina</taxon>
        <taxon>Agaricomycetes</taxon>
        <taxon>Polyporales</taxon>
        <taxon>Polyporaceae</taxon>
        <taxon>Trametes</taxon>
    </lineage>
</organism>
<dbReference type="Proteomes" id="UP000184267">
    <property type="component" value="Unassembled WGS sequence"/>
</dbReference>
<evidence type="ECO:0000313" key="1">
    <source>
        <dbReference type="EMBL" id="OJT10523.1"/>
    </source>
</evidence>
<evidence type="ECO:0008006" key="3">
    <source>
        <dbReference type="Google" id="ProtNLM"/>
    </source>
</evidence>
<gene>
    <name evidence="1" type="ORF">TRAPUB_12961</name>
</gene>
<evidence type="ECO:0000313" key="2">
    <source>
        <dbReference type="Proteomes" id="UP000184267"/>
    </source>
</evidence>
<reference evidence="1 2" key="1">
    <citation type="submission" date="2016-10" db="EMBL/GenBank/DDBJ databases">
        <title>Genome sequence of the basidiomycete white-rot fungus Trametes pubescens.</title>
        <authorList>
            <person name="Makela M.R."/>
            <person name="Granchi Z."/>
            <person name="Peng M."/>
            <person name="De Vries R.P."/>
            <person name="Grigoriev I."/>
            <person name="Riley R."/>
            <person name="Hilden K."/>
        </authorList>
    </citation>
    <scope>NUCLEOTIDE SEQUENCE [LARGE SCALE GENOMIC DNA]</scope>
    <source>
        <strain evidence="1 2">FBCC735</strain>
    </source>
</reference>
<keyword evidence="2" id="KW-1185">Reference proteome</keyword>
<accession>A0A1M2VSF1</accession>
<protein>
    <recommendedName>
        <fullName evidence="3">MYND-type domain-containing protein</fullName>
    </recommendedName>
</protein>
<dbReference type="AlphaFoldDB" id="A0A1M2VSF1"/>